<evidence type="ECO:0000256" key="1">
    <source>
        <dbReference type="ARBA" id="ARBA00001412"/>
    </source>
</evidence>
<dbReference type="Pfam" id="PF17834">
    <property type="entry name" value="GHD"/>
    <property type="match status" value="2"/>
</dbReference>
<dbReference type="PRINTS" id="PR00742">
    <property type="entry name" value="GLHYDRLASE35"/>
</dbReference>
<comment type="catalytic activity">
    <reaction evidence="1 7">
        <text>Hydrolysis of terminal non-reducing beta-D-galactose residues in beta-D-galactosides.</text>
        <dbReference type="EC" id="3.2.1.23"/>
    </reaction>
</comment>
<evidence type="ECO:0000256" key="6">
    <source>
        <dbReference type="ARBA" id="ARBA00023295"/>
    </source>
</evidence>
<dbReference type="InterPro" id="IPR048913">
    <property type="entry name" value="BetaGal_gal-bd"/>
</dbReference>
<evidence type="ECO:0000256" key="2">
    <source>
        <dbReference type="ARBA" id="ARBA00009809"/>
    </source>
</evidence>
<evidence type="ECO:0000259" key="10">
    <source>
        <dbReference type="Pfam" id="PF01301"/>
    </source>
</evidence>
<evidence type="ECO:0000313" key="14">
    <source>
        <dbReference type="Proteomes" id="UP000824890"/>
    </source>
</evidence>
<gene>
    <name evidence="13" type="ORF">HID58_022987</name>
</gene>
<dbReference type="EMBL" id="JAGKQM010000006">
    <property type="protein sequence ID" value="KAH0922969.1"/>
    <property type="molecule type" value="Genomic_DNA"/>
</dbReference>
<name>A0ABQ8D0W6_BRANA</name>
<dbReference type="InterPro" id="IPR001944">
    <property type="entry name" value="Glycoside_Hdrlase_35"/>
</dbReference>
<feature type="domain" description="Beta-galactosidase beta-sandwich" evidence="11">
    <location>
        <begin position="1065"/>
        <end position="1121"/>
    </location>
</feature>
<dbReference type="InterPro" id="IPR041392">
    <property type="entry name" value="GHD"/>
</dbReference>
<dbReference type="Gene3D" id="3.20.20.80">
    <property type="entry name" value="Glycosidases"/>
    <property type="match status" value="2"/>
</dbReference>
<evidence type="ECO:0000256" key="4">
    <source>
        <dbReference type="ARBA" id="ARBA00022729"/>
    </source>
</evidence>
<accession>A0ABQ8D0W6</accession>
<evidence type="ECO:0000259" key="12">
    <source>
        <dbReference type="Pfam" id="PF21467"/>
    </source>
</evidence>
<evidence type="ECO:0000256" key="3">
    <source>
        <dbReference type="ARBA" id="ARBA00012756"/>
    </source>
</evidence>
<proteinExistence type="inferred from homology"/>
<dbReference type="InterPro" id="IPR019801">
    <property type="entry name" value="Glyco_hydro_35_CS"/>
</dbReference>
<keyword evidence="4 9" id="KW-0732">Signal</keyword>
<feature type="domain" description="Glycoside hydrolase 35 catalytic" evidence="10">
    <location>
        <begin position="39"/>
        <end position="336"/>
    </location>
</feature>
<dbReference type="Pfam" id="PF21467">
    <property type="entry name" value="BetaGal_gal-bd"/>
    <property type="match status" value="2"/>
</dbReference>
<feature type="signal peptide" evidence="9">
    <location>
        <begin position="1"/>
        <end position="29"/>
    </location>
</feature>
<evidence type="ECO:0000313" key="13">
    <source>
        <dbReference type="EMBL" id="KAH0922969.1"/>
    </source>
</evidence>
<feature type="domain" description="Beta-galactosidase galactose-binding" evidence="12">
    <location>
        <begin position="1324"/>
        <end position="1415"/>
    </location>
</feature>
<dbReference type="EC" id="3.2.1.23" evidence="3 7"/>
<dbReference type="PROSITE" id="PS01182">
    <property type="entry name" value="GLYCOSYL_HYDROL_F35"/>
    <property type="match status" value="1"/>
</dbReference>
<feature type="domain" description="Beta-galactosidase galactose-binding" evidence="12">
    <location>
        <begin position="612"/>
        <end position="678"/>
    </location>
</feature>
<keyword evidence="14" id="KW-1185">Reference proteome</keyword>
<dbReference type="Proteomes" id="UP000824890">
    <property type="component" value="Unassembled WGS sequence"/>
</dbReference>
<dbReference type="SUPFAM" id="SSF51445">
    <property type="entry name" value="(Trans)glycosidases"/>
    <property type="match status" value="2"/>
</dbReference>
<dbReference type="SUPFAM" id="SSF49785">
    <property type="entry name" value="Galactose-binding domain-like"/>
    <property type="match status" value="4"/>
</dbReference>
<keyword evidence="6 7" id="KW-0326">Glycosidase</keyword>
<dbReference type="PANTHER" id="PTHR23421">
    <property type="entry name" value="BETA-GALACTOSIDASE RELATED"/>
    <property type="match status" value="1"/>
</dbReference>
<evidence type="ECO:0000256" key="7">
    <source>
        <dbReference type="RuleBase" id="RU000675"/>
    </source>
</evidence>
<dbReference type="InterPro" id="IPR031330">
    <property type="entry name" value="Gly_Hdrlase_35_cat"/>
</dbReference>
<evidence type="ECO:0000256" key="8">
    <source>
        <dbReference type="RuleBase" id="RU003679"/>
    </source>
</evidence>
<feature type="chain" id="PRO_5047129091" description="Beta-galactosidase" evidence="9">
    <location>
        <begin position="30"/>
        <end position="1453"/>
    </location>
</feature>
<comment type="caution">
    <text evidence="13">The sequence shown here is derived from an EMBL/GenBank/DDBJ whole genome shotgun (WGS) entry which is preliminary data.</text>
</comment>
<evidence type="ECO:0000259" key="11">
    <source>
        <dbReference type="Pfam" id="PF17834"/>
    </source>
</evidence>
<dbReference type="InterPro" id="IPR017853">
    <property type="entry name" value="GH"/>
</dbReference>
<feature type="domain" description="Glycoside hydrolase 35 catalytic" evidence="10">
    <location>
        <begin position="738"/>
        <end position="1042"/>
    </location>
</feature>
<reference evidence="13 14" key="1">
    <citation type="submission" date="2021-05" db="EMBL/GenBank/DDBJ databases">
        <title>Genome Assembly of Synthetic Allotetraploid Brassica napus Reveals Homoeologous Exchanges between Subgenomes.</title>
        <authorList>
            <person name="Davis J.T."/>
        </authorList>
    </citation>
    <scope>NUCLEOTIDE SEQUENCE [LARGE SCALE GENOMIC DNA]</scope>
    <source>
        <strain evidence="14">cv. Da-Ae</strain>
        <tissue evidence="13">Seedling</tissue>
    </source>
</reference>
<feature type="domain" description="Beta-galactosidase beta-sandwich" evidence="11">
    <location>
        <begin position="359"/>
        <end position="415"/>
    </location>
</feature>
<keyword evidence="5 7" id="KW-0378">Hydrolase</keyword>
<dbReference type="Pfam" id="PF01301">
    <property type="entry name" value="Glyco_hydro_35"/>
    <property type="match status" value="2"/>
</dbReference>
<evidence type="ECO:0000256" key="5">
    <source>
        <dbReference type="ARBA" id="ARBA00022801"/>
    </source>
</evidence>
<comment type="similarity">
    <text evidence="2 8">Belongs to the glycosyl hydrolase 35 family.</text>
</comment>
<sequence>MVSGRCGSCWIILAMVLVLSAAGAGGATAEKGVTYDGRSLIIDGQRKLLFSGSIHYPRSTPEMWPSLIKKTKEGGIEVIDTYVFWNLHEPKLGQYDFNGRNDLVKFIKEIRSQGLYVCLRIGPFIEAEWNYGGLPFWLRDVPGMVYRTDNEPFKFHMRRFTSKIVNLLKSEGLYASQGGPIILSQAAFREKGASYVKWAAKMAVGLQTGVPWIMCKQPDAPDPVINTCNGMRCGETFPGPNSPNKPKMWTEDWTSFFQVYGAPPYIRSAEDIAYHAALFVAKNGSFINYYMYHGGTNFGRTSSSYFITGYYDQAPLDEYGLLRQPKYGHLKELHAAIKSTANPLLHGKQTILSLGPMQQAYVFEDARSGCVAFLVNNDGRKVIQIQFRNNAYSLRPKSIGILQNCKTLIYETAKVNVPKNMRVTTPVHTFNVPDKWEVFRETIPTFSGTSLRANTLLEHTKLTKDKTDYLWYTLRFKRDSTCTKPSLFIESSGHVVHVFVNNALAGSGHGSRDIRAVKLQVPVSLINGQNNISILSGMVGLPDSGAYMESKSYGLTKAQISCDGTKTIDLSRSQWGYSVGLLGEKVRLHQWRNLKRVKWSNNNAGLIKNHPLAWYKTMFDAPSGDGPVGLNMESMGKGEMWVNGESIGRYWVSFLTPSGHPSQSIYHIPRAFLKPSGNLLVVLEEEGGDPLGISLNTISMKRATNSIASPAILVLAIVFLFSLKAVATGNVTYDHRSLSIGGRRQLIISAAIHYPRSVPAMWPSLVQTAKEGGCNAIESYVFWNGHEPSPGKYYFGGRYDIVKFIKTVQQAGMHMILRIGPFVAAEWNFGGVPVWLHYVPGTVFRQDNEPWKHYMESFTTYIVNLLKKEKLFAPQGGPIILSQVENEYGYYERDYGEGGKRYAQWSASMAVSQNIGVPWMMCQQWDAPATVISTCNGFYCDEFTPNTADKPKIWTENWPGWFKTFGGRDPHRPAEDVAYSVARFFQKGGSVHNYYMYHGGTNFGRTSGGPFITTSYDYEAPIDEYGLPRLPKWGHLKNLHKAIMLSENMLIGGEHRNFSLGPSLEADVYTSSSGSCAAFLSNSDDKNDKTAVFQNMTYHLPAWSVSILPDCKNEVFNTAKVTAKSSKVEMLPEDLKSSSGLKWQVFSEKPGIWGEADFVKNELVDHINTTKDTTDYLWYTTSITISANEGFLKKQTLPVLFIESKGHTLHIFINKEYIGTATGNGTHVPFKLKKSVPLKAGENNIDLLSMTVGLSNAGSFYEWVPAGLTSVSIKGLNNGTLNLTHTKWTYKLGVQGEQLGLFKPGNSGAVKWTVTTKPPKKQPLTWYKVIIDPPSGSEPVGLDMISMGKGMAWLNGEEIGRYWPRIARKNAPNDECVKECDYRGKFMPDKCNTGCGEPSQRWYHVPRSWFKSSGNELVIFEEKGGYPTKIKLSRRKVTEFQNNKQDFDYTMKL</sequence>
<organism evidence="13 14">
    <name type="scientific">Brassica napus</name>
    <name type="common">Rape</name>
    <dbReference type="NCBI Taxonomy" id="3708"/>
    <lineage>
        <taxon>Eukaryota</taxon>
        <taxon>Viridiplantae</taxon>
        <taxon>Streptophyta</taxon>
        <taxon>Embryophyta</taxon>
        <taxon>Tracheophyta</taxon>
        <taxon>Spermatophyta</taxon>
        <taxon>Magnoliopsida</taxon>
        <taxon>eudicotyledons</taxon>
        <taxon>Gunneridae</taxon>
        <taxon>Pentapetalae</taxon>
        <taxon>rosids</taxon>
        <taxon>malvids</taxon>
        <taxon>Brassicales</taxon>
        <taxon>Brassicaceae</taxon>
        <taxon>Brassiceae</taxon>
        <taxon>Brassica</taxon>
    </lineage>
</organism>
<protein>
    <recommendedName>
        <fullName evidence="3 7">Beta-galactosidase</fullName>
        <ecNumber evidence="3 7">3.2.1.23</ecNumber>
    </recommendedName>
</protein>
<evidence type="ECO:0000256" key="9">
    <source>
        <dbReference type="SAM" id="SignalP"/>
    </source>
</evidence>
<dbReference type="Gene3D" id="2.60.120.260">
    <property type="entry name" value="Galactose-binding domain-like"/>
    <property type="match status" value="2"/>
</dbReference>
<dbReference type="InterPro" id="IPR008979">
    <property type="entry name" value="Galactose-bd-like_sf"/>
</dbReference>